<dbReference type="AlphaFoldDB" id="A0A0D2NRY9"/>
<keyword evidence="3" id="KW-1185">Reference proteome</keyword>
<reference evidence="3" key="1">
    <citation type="submission" date="2014-04" db="EMBL/GenBank/DDBJ databases">
        <title>Evolutionary Origins and Diversification of the Mycorrhizal Mutualists.</title>
        <authorList>
            <consortium name="DOE Joint Genome Institute"/>
            <consortium name="Mycorrhizal Genomics Consortium"/>
            <person name="Kohler A."/>
            <person name="Kuo A."/>
            <person name="Nagy L.G."/>
            <person name="Floudas D."/>
            <person name="Copeland A."/>
            <person name="Barry K.W."/>
            <person name="Cichocki N."/>
            <person name="Veneault-Fourrey C."/>
            <person name="LaButti K."/>
            <person name="Lindquist E.A."/>
            <person name="Lipzen A."/>
            <person name="Lundell T."/>
            <person name="Morin E."/>
            <person name="Murat C."/>
            <person name="Riley R."/>
            <person name="Ohm R."/>
            <person name="Sun H."/>
            <person name="Tunlid A."/>
            <person name="Henrissat B."/>
            <person name="Grigoriev I.V."/>
            <person name="Hibbett D.S."/>
            <person name="Martin F."/>
        </authorList>
    </citation>
    <scope>NUCLEOTIDE SEQUENCE [LARGE SCALE GENOMIC DNA]</scope>
    <source>
        <strain evidence="3">FD-334 SS-4</strain>
    </source>
</reference>
<keyword evidence="1" id="KW-0812">Transmembrane</keyword>
<dbReference type="OrthoDB" id="3038990at2759"/>
<organism evidence="2 3">
    <name type="scientific">Hypholoma sublateritium (strain FD-334 SS-4)</name>
    <dbReference type="NCBI Taxonomy" id="945553"/>
    <lineage>
        <taxon>Eukaryota</taxon>
        <taxon>Fungi</taxon>
        <taxon>Dikarya</taxon>
        <taxon>Basidiomycota</taxon>
        <taxon>Agaricomycotina</taxon>
        <taxon>Agaricomycetes</taxon>
        <taxon>Agaricomycetidae</taxon>
        <taxon>Agaricales</taxon>
        <taxon>Agaricineae</taxon>
        <taxon>Strophariaceae</taxon>
        <taxon>Hypholoma</taxon>
    </lineage>
</organism>
<dbReference type="EMBL" id="KN817577">
    <property type="protein sequence ID" value="KJA19456.1"/>
    <property type="molecule type" value="Genomic_DNA"/>
</dbReference>
<feature type="transmembrane region" description="Helical" evidence="1">
    <location>
        <begin position="58"/>
        <end position="83"/>
    </location>
</feature>
<sequence>TQALLWDLFSNIGYDYELLWRWPNEIPAATYVISRLSTLIFSIVSLSSTTTSDTTRCATLVAAMKWSIAVVIPTTSLLLFFRIRALYRQSRIVCSFFFFTWLAVLCTCLLHTQIGILIDIKATRQARRCFVTGNDSLFVNASTFLPMVNDFLIFCATTYKLTSTASVGNPTPKTRVMIAVFGTYLPAFSRTLLQDGQAYLLTLFPIYTFTIVCFALYPHQISHYAVVVAFPGIALANLMACKIYRKTRLGIHTTSETDFSKPSQPMVFNGRPSNFASQIDREQNSIVSPA</sequence>
<accession>A0A0D2NRY9</accession>
<dbReference type="Proteomes" id="UP000054270">
    <property type="component" value="Unassembled WGS sequence"/>
</dbReference>
<evidence type="ECO:0000256" key="1">
    <source>
        <dbReference type="SAM" id="Phobius"/>
    </source>
</evidence>
<keyword evidence="1" id="KW-1133">Transmembrane helix</keyword>
<protein>
    <submittedName>
        <fullName evidence="2">Uncharacterized protein</fullName>
    </submittedName>
</protein>
<evidence type="ECO:0000313" key="3">
    <source>
        <dbReference type="Proteomes" id="UP000054270"/>
    </source>
</evidence>
<feature type="transmembrane region" description="Helical" evidence="1">
    <location>
        <begin position="198"/>
        <end position="217"/>
    </location>
</feature>
<gene>
    <name evidence="2" type="ORF">HYPSUDRAFT_143659</name>
</gene>
<keyword evidence="1" id="KW-0472">Membrane</keyword>
<evidence type="ECO:0000313" key="2">
    <source>
        <dbReference type="EMBL" id="KJA19456.1"/>
    </source>
</evidence>
<feature type="transmembrane region" description="Helical" evidence="1">
    <location>
        <begin position="95"/>
        <end position="118"/>
    </location>
</feature>
<proteinExistence type="predicted"/>
<feature type="non-terminal residue" evidence="2">
    <location>
        <position position="1"/>
    </location>
</feature>
<feature type="transmembrane region" description="Helical" evidence="1">
    <location>
        <begin position="28"/>
        <end position="46"/>
    </location>
</feature>
<feature type="transmembrane region" description="Helical" evidence="1">
    <location>
        <begin position="223"/>
        <end position="241"/>
    </location>
</feature>
<name>A0A0D2NRY9_HYPSF</name>